<feature type="signal peptide" evidence="1">
    <location>
        <begin position="1"/>
        <end position="20"/>
    </location>
</feature>
<dbReference type="InterPro" id="IPR018883">
    <property type="entry name" value="Delta_CA"/>
</dbReference>
<feature type="chain" id="PRO_5012238359" description="Cadmium carbonic anhydrase repeat-containing protein" evidence="1">
    <location>
        <begin position="21"/>
        <end position="257"/>
    </location>
</feature>
<keyword evidence="3" id="KW-1185">Reference proteome</keyword>
<evidence type="ECO:0000313" key="2">
    <source>
        <dbReference type="EMBL" id="SMF57913.1"/>
    </source>
</evidence>
<reference evidence="3" key="1">
    <citation type="submission" date="2017-04" db="EMBL/GenBank/DDBJ databases">
        <authorList>
            <person name="Varghese N."/>
            <person name="Submissions S."/>
        </authorList>
    </citation>
    <scope>NUCLEOTIDE SEQUENCE [LARGE SCALE GENOMIC DNA]</scope>
    <source>
        <strain evidence="3">RKEM611</strain>
    </source>
</reference>
<dbReference type="Pfam" id="PF10563">
    <property type="entry name" value="CA_like"/>
    <property type="match status" value="1"/>
</dbReference>
<protein>
    <recommendedName>
        <fullName evidence="4">Cadmium carbonic anhydrase repeat-containing protein</fullName>
    </recommendedName>
</protein>
<organism evidence="2 3">
    <name type="scientific">Pseudobacteriovorax antillogorgiicola</name>
    <dbReference type="NCBI Taxonomy" id="1513793"/>
    <lineage>
        <taxon>Bacteria</taxon>
        <taxon>Pseudomonadati</taxon>
        <taxon>Bdellovibrionota</taxon>
        <taxon>Oligoflexia</taxon>
        <taxon>Oligoflexales</taxon>
        <taxon>Pseudobacteriovoracaceae</taxon>
        <taxon>Pseudobacteriovorax</taxon>
    </lineage>
</organism>
<sequence length="257" mass="28261">MFGKTVLVGFGLILASGGWAADEKADGSCEGAGPQSPRDITIEKGSNSSRWAFAPEYKDMNLCNIHFHRFAEHKSPAFGRLGGEDENRGYICENTRPKLKLSERSEDGKGCKGVIAGDTVEVHWVFSSCNVKPGATLNSCFNPKCKNPTLRVEARVFYLTDGKAGELDFANYDVKGNQPKSLPKSKELVRYLGSTTGPKYTEESCSPFQVSWSVGAECSPLSMASLDRWCENNVFKEDHAHGVRNIVRKEELLSPIN</sequence>
<dbReference type="RefSeq" id="WP_132322557.1">
    <property type="nucleotide sequence ID" value="NZ_FWZT01000019.1"/>
</dbReference>
<dbReference type="Proteomes" id="UP000192907">
    <property type="component" value="Unassembled WGS sequence"/>
</dbReference>
<evidence type="ECO:0000313" key="3">
    <source>
        <dbReference type="Proteomes" id="UP000192907"/>
    </source>
</evidence>
<evidence type="ECO:0008006" key="4">
    <source>
        <dbReference type="Google" id="ProtNLM"/>
    </source>
</evidence>
<evidence type="ECO:0000256" key="1">
    <source>
        <dbReference type="SAM" id="SignalP"/>
    </source>
</evidence>
<dbReference type="AlphaFoldDB" id="A0A1Y6CF06"/>
<gene>
    <name evidence="2" type="ORF">SAMN06296036_11932</name>
</gene>
<dbReference type="EMBL" id="FWZT01000019">
    <property type="protein sequence ID" value="SMF57913.1"/>
    <property type="molecule type" value="Genomic_DNA"/>
</dbReference>
<proteinExistence type="predicted"/>
<keyword evidence="1" id="KW-0732">Signal</keyword>
<dbReference type="STRING" id="1513793.SAMN06296036_11932"/>
<dbReference type="OrthoDB" id="8902034at2"/>
<accession>A0A1Y6CF06</accession>
<name>A0A1Y6CF06_9BACT</name>